<reference evidence="1 2" key="1">
    <citation type="journal article" date="2010" name="Science">
        <title>Genomic comparison of the ants Camponotus floridanus and Harpegnathos saltator.</title>
        <authorList>
            <person name="Bonasio R."/>
            <person name="Zhang G."/>
            <person name="Ye C."/>
            <person name="Mutti N.S."/>
            <person name="Fang X."/>
            <person name="Qin N."/>
            <person name="Donahue G."/>
            <person name="Yang P."/>
            <person name="Li Q."/>
            <person name="Li C."/>
            <person name="Zhang P."/>
            <person name="Huang Z."/>
            <person name="Berger S.L."/>
            <person name="Reinberg D."/>
            <person name="Wang J."/>
            <person name="Liebig J."/>
        </authorList>
    </citation>
    <scope>NUCLEOTIDE SEQUENCE [LARGE SCALE GENOMIC DNA]</scope>
    <source>
        <strain evidence="1 2">R22 G/1</strain>
    </source>
</reference>
<organism evidence="2">
    <name type="scientific">Harpegnathos saltator</name>
    <name type="common">Jerdon's jumping ant</name>
    <dbReference type="NCBI Taxonomy" id="610380"/>
    <lineage>
        <taxon>Eukaryota</taxon>
        <taxon>Metazoa</taxon>
        <taxon>Ecdysozoa</taxon>
        <taxon>Arthropoda</taxon>
        <taxon>Hexapoda</taxon>
        <taxon>Insecta</taxon>
        <taxon>Pterygota</taxon>
        <taxon>Neoptera</taxon>
        <taxon>Endopterygota</taxon>
        <taxon>Hymenoptera</taxon>
        <taxon>Apocrita</taxon>
        <taxon>Aculeata</taxon>
        <taxon>Formicoidea</taxon>
        <taxon>Formicidae</taxon>
        <taxon>Ponerinae</taxon>
        <taxon>Ponerini</taxon>
        <taxon>Harpegnathos</taxon>
    </lineage>
</organism>
<accession>E2B487</accession>
<dbReference type="Proteomes" id="UP000008237">
    <property type="component" value="Unassembled WGS sequence"/>
</dbReference>
<dbReference type="InParanoid" id="E2B487"/>
<sequence>MVLLAAAGGATVQTRASCAASKTAVSWRKRTNSVRAQQHHRQLCGRSTLGPTAVQQENETEGIIMSSLTEIADEKSSYDRRLHAHVPAQGHVTLAARKMAGAHGSMCVRDVVLSFAMMNGTDQWIMATSGPQAEKRTPAMYTSEGACVVHNGGGDGGGAACLAAPADPSVNHSQ</sequence>
<evidence type="ECO:0000313" key="2">
    <source>
        <dbReference type="Proteomes" id="UP000008237"/>
    </source>
</evidence>
<name>E2B487_HARSA</name>
<dbReference type="EMBL" id="GL445515">
    <property type="protein sequence ID" value="EFN89504.1"/>
    <property type="molecule type" value="Genomic_DNA"/>
</dbReference>
<evidence type="ECO:0000313" key="1">
    <source>
        <dbReference type="EMBL" id="EFN89504.1"/>
    </source>
</evidence>
<protein>
    <submittedName>
        <fullName evidence="1">Uncharacterized protein</fullName>
    </submittedName>
</protein>
<gene>
    <name evidence="1" type="ORF">EAI_01736</name>
</gene>
<keyword evidence="2" id="KW-1185">Reference proteome</keyword>
<dbReference type="AlphaFoldDB" id="E2B487"/>
<proteinExistence type="predicted"/>